<dbReference type="EMBL" id="FVZE01000020">
    <property type="protein sequence ID" value="SLK12551.1"/>
    <property type="molecule type" value="Genomic_DNA"/>
</dbReference>
<name>A0A1U6IX24_9SPHN</name>
<reference evidence="3" key="1">
    <citation type="submission" date="2017-02" db="EMBL/GenBank/DDBJ databases">
        <authorList>
            <person name="Varghese N."/>
            <person name="Submissions S."/>
        </authorList>
    </citation>
    <scope>NUCLEOTIDE SEQUENCE [LARGE SCALE GENOMIC DNA]</scope>
    <source>
        <strain evidence="3">SM117</strain>
    </source>
</reference>
<sequence length="66" mass="7066">MVRSGRTFPTVAPSTTTSAHMGDINESIDFREQKIEPAVAPESLDASSEVEGIDFGNDVSVTLKLI</sequence>
<dbReference type="AlphaFoldDB" id="A0A1U6IX24"/>
<protein>
    <submittedName>
        <fullName evidence="2">Uncharacterized protein</fullName>
    </submittedName>
</protein>
<organism evidence="2 3">
    <name type="scientific">Novosphingobium mathurense</name>
    <dbReference type="NCBI Taxonomy" id="428990"/>
    <lineage>
        <taxon>Bacteria</taxon>
        <taxon>Pseudomonadati</taxon>
        <taxon>Pseudomonadota</taxon>
        <taxon>Alphaproteobacteria</taxon>
        <taxon>Sphingomonadales</taxon>
        <taxon>Sphingomonadaceae</taxon>
        <taxon>Novosphingobium</taxon>
    </lineage>
</organism>
<feature type="region of interest" description="Disordered" evidence="1">
    <location>
        <begin position="1"/>
        <end position="23"/>
    </location>
</feature>
<evidence type="ECO:0000313" key="2">
    <source>
        <dbReference type="EMBL" id="SLK12551.1"/>
    </source>
</evidence>
<keyword evidence="3" id="KW-1185">Reference proteome</keyword>
<accession>A0A1U6IX24</accession>
<gene>
    <name evidence="2" type="ORF">SAMN06295987_1209</name>
</gene>
<dbReference type="Proteomes" id="UP000190989">
    <property type="component" value="Unassembled WGS sequence"/>
</dbReference>
<proteinExistence type="predicted"/>
<evidence type="ECO:0000313" key="3">
    <source>
        <dbReference type="Proteomes" id="UP000190989"/>
    </source>
</evidence>
<evidence type="ECO:0000256" key="1">
    <source>
        <dbReference type="SAM" id="MobiDB-lite"/>
    </source>
</evidence>